<dbReference type="GO" id="GO:0003677">
    <property type="term" value="F:DNA binding"/>
    <property type="evidence" value="ECO:0007669"/>
    <property type="project" value="UniProtKB-UniRule"/>
</dbReference>
<accession>A0A1I8G939</accession>
<dbReference type="InterPro" id="IPR006612">
    <property type="entry name" value="THAP_Znf"/>
</dbReference>
<dbReference type="PROSITE" id="PS50950">
    <property type="entry name" value="ZF_THAP"/>
    <property type="match status" value="1"/>
</dbReference>
<sequence>MTKSRAQCAAYGCNSYAYKCPHLTRFHAFPSGDSARCEDWARRLFRADLLGKANEHKWKRAVVCS</sequence>
<dbReference type="GO" id="GO:0008270">
    <property type="term" value="F:zinc ion binding"/>
    <property type="evidence" value="ECO:0007669"/>
    <property type="project" value="UniProtKB-KW"/>
</dbReference>
<dbReference type="WBParaSite" id="maker-uti_cns_0011463-snap-gene-0.3-mRNA-1">
    <property type="protein sequence ID" value="maker-uti_cns_0011463-snap-gene-0.3-mRNA-1"/>
    <property type="gene ID" value="maker-uti_cns_0011463-snap-gene-0.3"/>
</dbReference>
<keyword evidence="4 5" id="KW-0238">DNA-binding</keyword>
<proteinExistence type="predicted"/>
<keyword evidence="7" id="KW-1185">Reference proteome</keyword>
<name>A0A1I8G939_9PLAT</name>
<organism evidence="7 8">
    <name type="scientific">Macrostomum lignano</name>
    <dbReference type="NCBI Taxonomy" id="282301"/>
    <lineage>
        <taxon>Eukaryota</taxon>
        <taxon>Metazoa</taxon>
        <taxon>Spiralia</taxon>
        <taxon>Lophotrochozoa</taxon>
        <taxon>Platyhelminthes</taxon>
        <taxon>Rhabditophora</taxon>
        <taxon>Macrostomorpha</taxon>
        <taxon>Macrostomida</taxon>
        <taxon>Macrostomidae</taxon>
        <taxon>Macrostomum</taxon>
    </lineage>
</organism>
<evidence type="ECO:0000313" key="8">
    <source>
        <dbReference type="WBParaSite" id="maker-uti_cns_0001168-snap-gene-0.2-mRNA-1"/>
    </source>
</evidence>
<reference evidence="8 9" key="1">
    <citation type="submission" date="2016-11" db="UniProtKB">
        <authorList>
            <consortium name="WormBaseParasite"/>
        </authorList>
    </citation>
    <scope>IDENTIFICATION</scope>
</reference>
<keyword evidence="1" id="KW-0479">Metal-binding</keyword>
<evidence type="ECO:0000256" key="5">
    <source>
        <dbReference type="PROSITE-ProRule" id="PRU00309"/>
    </source>
</evidence>
<keyword evidence="3" id="KW-0862">Zinc</keyword>
<evidence type="ECO:0000256" key="2">
    <source>
        <dbReference type="ARBA" id="ARBA00022771"/>
    </source>
</evidence>
<dbReference type="AlphaFoldDB" id="A0A1I8G939"/>
<evidence type="ECO:0000256" key="3">
    <source>
        <dbReference type="ARBA" id="ARBA00022833"/>
    </source>
</evidence>
<feature type="domain" description="THAP-type" evidence="6">
    <location>
        <begin position="1"/>
        <end position="65"/>
    </location>
</feature>
<dbReference type="Proteomes" id="UP000095280">
    <property type="component" value="Unplaced"/>
</dbReference>
<evidence type="ECO:0000313" key="9">
    <source>
        <dbReference type="WBParaSite" id="maker-uti_cns_0006492-snap-gene-0.12-mRNA-1"/>
    </source>
</evidence>
<evidence type="ECO:0000259" key="6">
    <source>
        <dbReference type="PROSITE" id="PS50950"/>
    </source>
</evidence>
<evidence type="ECO:0000256" key="4">
    <source>
        <dbReference type="ARBA" id="ARBA00023125"/>
    </source>
</evidence>
<dbReference type="WBParaSite" id="maker-uti_cns_0001168-snap-gene-0.2-mRNA-1">
    <property type="protein sequence ID" value="maker-uti_cns_0001168-snap-gene-0.2-mRNA-1"/>
    <property type="gene ID" value="maker-uti_cns_0001168-snap-gene-0.2"/>
</dbReference>
<protein>
    <submittedName>
        <fullName evidence="8 9">THAP-type domain-containing protein</fullName>
    </submittedName>
</protein>
<evidence type="ECO:0000313" key="7">
    <source>
        <dbReference type="Proteomes" id="UP000095280"/>
    </source>
</evidence>
<evidence type="ECO:0000256" key="1">
    <source>
        <dbReference type="ARBA" id="ARBA00022723"/>
    </source>
</evidence>
<dbReference type="WBParaSite" id="maker-uti_cns_0006492-snap-gene-0.12-mRNA-1">
    <property type="protein sequence ID" value="maker-uti_cns_0006492-snap-gene-0.12-mRNA-1"/>
    <property type="gene ID" value="maker-uti_cns_0006492-snap-gene-0.12"/>
</dbReference>
<keyword evidence="2 5" id="KW-0863">Zinc-finger</keyword>
<dbReference type="Pfam" id="PF05485">
    <property type="entry name" value="THAP"/>
    <property type="match status" value="1"/>
</dbReference>